<dbReference type="CDD" id="cd00130">
    <property type="entry name" value="PAS"/>
    <property type="match status" value="1"/>
</dbReference>
<dbReference type="Pfam" id="PF06506">
    <property type="entry name" value="PrpR_N"/>
    <property type="match status" value="1"/>
</dbReference>
<dbReference type="InterPro" id="IPR002078">
    <property type="entry name" value="Sigma_54_int"/>
</dbReference>
<organism evidence="8 9">
    <name type="scientific">Enterocloster lavalensis</name>
    <dbReference type="NCBI Taxonomy" id="460384"/>
    <lineage>
        <taxon>Bacteria</taxon>
        <taxon>Bacillati</taxon>
        <taxon>Bacillota</taxon>
        <taxon>Clostridia</taxon>
        <taxon>Lachnospirales</taxon>
        <taxon>Lachnospiraceae</taxon>
        <taxon>Enterocloster</taxon>
    </lineage>
</organism>
<dbReference type="GO" id="GO:0000156">
    <property type="term" value="F:phosphorelay response regulator activity"/>
    <property type="evidence" value="ECO:0007669"/>
    <property type="project" value="InterPro"/>
</dbReference>
<evidence type="ECO:0000256" key="2">
    <source>
        <dbReference type="ARBA" id="ARBA00022840"/>
    </source>
</evidence>
<dbReference type="Gene3D" id="3.40.50.10660">
    <property type="entry name" value="PrpR receptor domain-like"/>
    <property type="match status" value="1"/>
</dbReference>
<dbReference type="SUPFAM" id="SSF52540">
    <property type="entry name" value="P-loop containing nucleoside triphosphate hydrolases"/>
    <property type="match status" value="1"/>
</dbReference>
<dbReference type="Pfam" id="PF00989">
    <property type="entry name" value="PAS"/>
    <property type="match status" value="1"/>
</dbReference>
<dbReference type="GO" id="GO:0043565">
    <property type="term" value="F:sequence-specific DNA binding"/>
    <property type="evidence" value="ECO:0007669"/>
    <property type="project" value="InterPro"/>
</dbReference>
<dbReference type="GO" id="GO:0005524">
    <property type="term" value="F:ATP binding"/>
    <property type="evidence" value="ECO:0007669"/>
    <property type="project" value="UniProtKB-KW"/>
</dbReference>
<dbReference type="PANTHER" id="PTHR32071">
    <property type="entry name" value="TRANSCRIPTIONAL REGULATORY PROTEIN"/>
    <property type="match status" value="1"/>
</dbReference>
<keyword evidence="9" id="KW-1185">Reference proteome</keyword>
<dbReference type="Gene3D" id="1.10.8.60">
    <property type="match status" value="1"/>
</dbReference>
<gene>
    <name evidence="8" type="ORF">SAMN05216313_11654</name>
</gene>
<dbReference type="PROSITE" id="PS50045">
    <property type="entry name" value="SIGMA54_INTERACT_4"/>
    <property type="match status" value="1"/>
</dbReference>
<evidence type="ECO:0000256" key="5">
    <source>
        <dbReference type="ARBA" id="ARBA00023163"/>
    </source>
</evidence>
<dbReference type="InterPro" id="IPR003593">
    <property type="entry name" value="AAA+_ATPase"/>
</dbReference>
<evidence type="ECO:0000256" key="3">
    <source>
        <dbReference type="ARBA" id="ARBA00023015"/>
    </source>
</evidence>
<dbReference type="RefSeq" id="WP_092365470.1">
    <property type="nucleotide sequence ID" value="NZ_DAINWJ010000117.1"/>
</dbReference>
<dbReference type="PANTHER" id="PTHR32071:SF57">
    <property type="entry name" value="C4-DICARBOXYLATE TRANSPORT TRANSCRIPTIONAL REGULATORY PROTEIN DCTD"/>
    <property type="match status" value="1"/>
</dbReference>
<dbReference type="EMBL" id="FOIM01000016">
    <property type="protein sequence ID" value="SET83706.1"/>
    <property type="molecule type" value="Genomic_DNA"/>
</dbReference>
<keyword evidence="1" id="KW-0547">Nucleotide-binding</keyword>
<dbReference type="Gene3D" id="3.40.50.2300">
    <property type="match status" value="1"/>
</dbReference>
<dbReference type="CDD" id="cd00009">
    <property type="entry name" value="AAA"/>
    <property type="match status" value="1"/>
</dbReference>
<dbReference type="AlphaFoldDB" id="A0A1I0HIG1"/>
<name>A0A1I0HIG1_9FIRM</name>
<dbReference type="InterPro" id="IPR035965">
    <property type="entry name" value="PAS-like_dom_sf"/>
</dbReference>
<evidence type="ECO:0000256" key="1">
    <source>
        <dbReference type="ARBA" id="ARBA00022741"/>
    </source>
</evidence>
<dbReference type="Gene3D" id="3.30.450.20">
    <property type="entry name" value="PAS domain"/>
    <property type="match status" value="1"/>
</dbReference>
<dbReference type="SMART" id="SM00091">
    <property type="entry name" value="PAS"/>
    <property type="match status" value="1"/>
</dbReference>
<dbReference type="PROSITE" id="PS00688">
    <property type="entry name" value="SIGMA54_INTERACT_3"/>
    <property type="match status" value="1"/>
</dbReference>
<dbReference type="PROSITE" id="PS00675">
    <property type="entry name" value="SIGMA54_INTERACT_1"/>
    <property type="match status" value="1"/>
</dbReference>
<dbReference type="InterPro" id="IPR025943">
    <property type="entry name" value="Sigma_54_int_dom_ATP-bd_2"/>
</dbReference>
<keyword evidence="4" id="KW-0238">DNA-binding</keyword>
<keyword evidence="5" id="KW-0804">Transcription</keyword>
<dbReference type="Gene3D" id="3.40.50.300">
    <property type="entry name" value="P-loop containing nucleotide triphosphate hydrolases"/>
    <property type="match status" value="1"/>
</dbReference>
<sequence>MGVRIAIASYGTFEQFIHQIKPFYSEEVEFVILNALFEDLKDEVRRLEKDHSVDVFVGSGGNGRFLEKYVQETPFVKVKVTGFDFLLALKKAAQYGKCTGLITFGERVPFVSSVKELLNVEVTERVYHQSSEIDQVLADLYNQGIEDVIGTAFVLERAALKGMRGHYIWSVDGVKTAVDTAVQVALAKRQDAKKAHKLASILQTIHEGVIVTDEQGIVNEFNTSAEKILKIDRGDVMGRPVQDVLPNTRLNVVIERQREEYNKIQDVGNVKILTNRCPIFSQGRLIGALATFQNIEEVSEAEGKIRRKLYTRGFVAGTRFEDMQGACAAFQDIVHIGREYAKSDATILISGETGTGKELFAQSLHNESDRSRMPFVAINCAAVPPNILESELFGYEEGAFTGARRGGKKGVFELAHEGTLFLDEIGEISMDIQLRFLRALEQREVFRLGGEKVVPVDIRVIAATNKNLWKMVKEGKFREDLYYRLNVLAIHLPALRDRREDIPLLINHFLREFRPDLPDGKRLELAGIPFLRAYRWPGNIRELRNVVERMAVLYKDGMDAERLAMQALSVNEEVDGGWGWSSAGGAGGAAGGVAGATGGMTGAAGGAAGGAGGMAGATGSMTGAAGGMAEATGGAAGATGGAAGATGGAAGATGGMAGGAGGMAGATGGATGGTGGIAGAADGAAGIAGGSFGPTAPPSPASPLPLSSWILADRQRRERDEILLALRQCGGSRTQAAKLLGVSRSTLWRKMQALGILANLK</sequence>
<dbReference type="SMART" id="SM00382">
    <property type="entry name" value="AAA"/>
    <property type="match status" value="1"/>
</dbReference>
<evidence type="ECO:0000313" key="8">
    <source>
        <dbReference type="EMBL" id="SET83706.1"/>
    </source>
</evidence>
<keyword evidence="3" id="KW-0805">Transcription regulation</keyword>
<proteinExistence type="predicted"/>
<dbReference type="InterPro" id="IPR013767">
    <property type="entry name" value="PAS_fold"/>
</dbReference>
<dbReference type="InterPro" id="IPR027417">
    <property type="entry name" value="P-loop_NTPase"/>
</dbReference>
<dbReference type="NCBIfam" id="TIGR00229">
    <property type="entry name" value="sensory_box"/>
    <property type="match status" value="1"/>
</dbReference>
<dbReference type="InterPro" id="IPR010524">
    <property type="entry name" value="Sig_transdc_resp-reg_PrpR_N"/>
</dbReference>
<dbReference type="PROSITE" id="PS00676">
    <property type="entry name" value="SIGMA54_INTERACT_2"/>
    <property type="match status" value="1"/>
</dbReference>
<dbReference type="Pfam" id="PF00158">
    <property type="entry name" value="Sigma54_activat"/>
    <property type="match status" value="1"/>
</dbReference>
<dbReference type="PRINTS" id="PR01590">
    <property type="entry name" value="HTHFIS"/>
</dbReference>
<dbReference type="InterPro" id="IPR002197">
    <property type="entry name" value="HTH_Fis"/>
</dbReference>
<dbReference type="Pfam" id="PF02954">
    <property type="entry name" value="HTH_8"/>
    <property type="match status" value="1"/>
</dbReference>
<keyword evidence="2" id="KW-0067">ATP-binding</keyword>
<dbReference type="InterPro" id="IPR025662">
    <property type="entry name" value="Sigma_54_int_dom_ATP-bd_1"/>
</dbReference>
<dbReference type="InterPro" id="IPR025944">
    <property type="entry name" value="Sigma_54_int_dom_CS"/>
</dbReference>
<dbReference type="SUPFAM" id="SSF55785">
    <property type="entry name" value="PYP-like sensor domain (PAS domain)"/>
    <property type="match status" value="1"/>
</dbReference>
<dbReference type="Pfam" id="PF25601">
    <property type="entry name" value="AAA_lid_14"/>
    <property type="match status" value="1"/>
</dbReference>
<evidence type="ECO:0000313" key="9">
    <source>
        <dbReference type="Proteomes" id="UP000198508"/>
    </source>
</evidence>
<dbReference type="InterPro" id="IPR000014">
    <property type="entry name" value="PAS"/>
</dbReference>
<dbReference type="FunFam" id="3.40.50.300:FF:000006">
    <property type="entry name" value="DNA-binding transcriptional regulator NtrC"/>
    <property type="match status" value="1"/>
</dbReference>
<feature type="domain" description="PAS" evidence="7">
    <location>
        <begin position="194"/>
        <end position="239"/>
    </location>
</feature>
<dbReference type="Gene3D" id="1.10.10.60">
    <property type="entry name" value="Homeodomain-like"/>
    <property type="match status" value="1"/>
</dbReference>
<dbReference type="PROSITE" id="PS50112">
    <property type="entry name" value="PAS"/>
    <property type="match status" value="1"/>
</dbReference>
<dbReference type="STRING" id="460384.SAMN05216313_11654"/>
<feature type="domain" description="Sigma-54 factor interaction" evidence="6">
    <location>
        <begin position="323"/>
        <end position="552"/>
    </location>
</feature>
<protein>
    <submittedName>
        <fullName evidence="8">Transcriptional regulator, propionate catabolism operon regulatory protein</fullName>
    </submittedName>
</protein>
<dbReference type="GO" id="GO:0006355">
    <property type="term" value="P:regulation of DNA-templated transcription"/>
    <property type="evidence" value="ECO:0007669"/>
    <property type="project" value="InterPro"/>
</dbReference>
<dbReference type="InterPro" id="IPR009057">
    <property type="entry name" value="Homeodomain-like_sf"/>
</dbReference>
<dbReference type="SUPFAM" id="SSF46689">
    <property type="entry name" value="Homeodomain-like"/>
    <property type="match status" value="1"/>
</dbReference>
<evidence type="ECO:0000259" key="7">
    <source>
        <dbReference type="PROSITE" id="PS50112"/>
    </source>
</evidence>
<accession>A0A1I0HIG1</accession>
<evidence type="ECO:0000256" key="4">
    <source>
        <dbReference type="ARBA" id="ARBA00023125"/>
    </source>
</evidence>
<reference evidence="9" key="1">
    <citation type="submission" date="2016-10" db="EMBL/GenBank/DDBJ databases">
        <authorList>
            <person name="Varghese N."/>
            <person name="Submissions S."/>
        </authorList>
    </citation>
    <scope>NUCLEOTIDE SEQUENCE [LARGE SCALE GENOMIC DNA]</scope>
    <source>
        <strain evidence="9">NLAE-zl-G277</strain>
    </source>
</reference>
<evidence type="ECO:0000259" key="6">
    <source>
        <dbReference type="PROSITE" id="PS50045"/>
    </source>
</evidence>
<dbReference type="Proteomes" id="UP000198508">
    <property type="component" value="Unassembled WGS sequence"/>
</dbReference>
<dbReference type="SUPFAM" id="SSF159800">
    <property type="entry name" value="PrpR receptor domain-like"/>
    <property type="match status" value="1"/>
</dbReference>
<dbReference type="InterPro" id="IPR058031">
    <property type="entry name" value="AAA_lid_NorR"/>
</dbReference>